<dbReference type="PANTHER" id="PTHR20858:SF17">
    <property type="entry name" value="HYDROXYMETHYLPYRIMIDINE_PHOSPHOMETHYLPYRIMIDINE KINASE THI20-RELATED"/>
    <property type="match status" value="1"/>
</dbReference>
<keyword evidence="4" id="KW-0547">Nucleotide-binding</keyword>
<accession>A0A2H0LKU8</accession>
<dbReference type="InterPro" id="IPR004399">
    <property type="entry name" value="HMP/HMP-P_kinase_dom"/>
</dbReference>
<evidence type="ECO:0000259" key="7">
    <source>
        <dbReference type="Pfam" id="PF08543"/>
    </source>
</evidence>
<dbReference type="SUPFAM" id="SSF53613">
    <property type="entry name" value="Ribokinase-like"/>
    <property type="match status" value="1"/>
</dbReference>
<dbReference type="AlphaFoldDB" id="A0A2H0LKU8"/>
<keyword evidence="5 8" id="KW-0418">Kinase</keyword>
<dbReference type="Proteomes" id="UP000230859">
    <property type="component" value="Unassembled WGS sequence"/>
</dbReference>
<dbReference type="CDD" id="cd01169">
    <property type="entry name" value="HMPP_kinase"/>
    <property type="match status" value="1"/>
</dbReference>
<organism evidence="8 9">
    <name type="scientific">Candidatus Abzuiibacterium crystallinum</name>
    <dbReference type="NCBI Taxonomy" id="1974748"/>
    <lineage>
        <taxon>Bacteria</taxon>
        <taxon>Pseudomonadati</taxon>
        <taxon>Candidatus Omnitrophota</taxon>
        <taxon>Candidatus Abzuiibacterium</taxon>
    </lineage>
</organism>
<proteinExistence type="predicted"/>
<dbReference type="GO" id="GO:0008972">
    <property type="term" value="F:phosphomethylpyrimidine kinase activity"/>
    <property type="evidence" value="ECO:0007669"/>
    <property type="project" value="InterPro"/>
</dbReference>
<dbReference type="NCBIfam" id="TIGR00097">
    <property type="entry name" value="HMP-P_kinase"/>
    <property type="match status" value="1"/>
</dbReference>
<dbReference type="InterPro" id="IPR029056">
    <property type="entry name" value="Ribokinase-like"/>
</dbReference>
<evidence type="ECO:0000256" key="6">
    <source>
        <dbReference type="ARBA" id="ARBA00022840"/>
    </source>
</evidence>
<dbReference type="EMBL" id="PCVY01000076">
    <property type="protein sequence ID" value="PIQ84966.1"/>
    <property type="molecule type" value="Genomic_DNA"/>
</dbReference>
<feature type="domain" description="Pyridoxamine kinase/Phosphomethylpyrimidine kinase" evidence="7">
    <location>
        <begin position="13"/>
        <end position="255"/>
    </location>
</feature>
<protein>
    <recommendedName>
        <fullName evidence="2">hydroxymethylpyrimidine kinase</fullName>
        <ecNumber evidence="2">2.7.1.49</ecNumber>
    </recommendedName>
</protein>
<dbReference type="GO" id="GO:0005524">
    <property type="term" value="F:ATP binding"/>
    <property type="evidence" value="ECO:0007669"/>
    <property type="project" value="UniProtKB-KW"/>
</dbReference>
<dbReference type="InterPro" id="IPR013749">
    <property type="entry name" value="PM/HMP-P_kinase-1"/>
</dbReference>
<evidence type="ECO:0000313" key="9">
    <source>
        <dbReference type="Proteomes" id="UP000230859"/>
    </source>
</evidence>
<gene>
    <name evidence="8" type="primary">thiD</name>
    <name evidence="8" type="ORF">COV74_10205</name>
</gene>
<evidence type="ECO:0000313" key="8">
    <source>
        <dbReference type="EMBL" id="PIQ84966.1"/>
    </source>
</evidence>
<evidence type="ECO:0000256" key="1">
    <source>
        <dbReference type="ARBA" id="ARBA00004948"/>
    </source>
</evidence>
<keyword evidence="3" id="KW-0808">Transferase</keyword>
<dbReference type="Pfam" id="PF08543">
    <property type="entry name" value="Phos_pyr_kin"/>
    <property type="match status" value="1"/>
</dbReference>
<evidence type="ECO:0000256" key="4">
    <source>
        <dbReference type="ARBA" id="ARBA00022741"/>
    </source>
</evidence>
<dbReference type="EC" id="2.7.1.49" evidence="2"/>
<comment type="pathway">
    <text evidence="1">Cofactor biosynthesis; thiamine diphosphate biosynthesis.</text>
</comment>
<sequence>MMTPIALTIAGSDPSGGAGIQADLKTFHQRHVYGMSVITLITAQNTLGVKEVFVLDSKQVAKQLDAVLEDIVPHAVKLGALGNQANLEVIAKRLRTGKFSLIIDPVLKSHDSRSLLDPQAIDYLKKEILSLATVLMPNLDEASILTGESVKDIHGMEKAARALHQMGAQSVLVKGGHLIDDATDLLFHRGKVEVFSSQKIKTQHTHGTGCTFSACLTAELAKGNDLVAAVRLAKTFVTEAIRTSPGLGKGSGSLNHRVKI</sequence>
<evidence type="ECO:0000256" key="5">
    <source>
        <dbReference type="ARBA" id="ARBA00022777"/>
    </source>
</evidence>
<evidence type="ECO:0000256" key="2">
    <source>
        <dbReference type="ARBA" id="ARBA00012135"/>
    </source>
</evidence>
<evidence type="ECO:0000256" key="3">
    <source>
        <dbReference type="ARBA" id="ARBA00022679"/>
    </source>
</evidence>
<dbReference type="FunFam" id="3.40.1190.20:FF:000003">
    <property type="entry name" value="Phosphomethylpyrimidine kinase ThiD"/>
    <property type="match status" value="1"/>
</dbReference>
<dbReference type="GO" id="GO:0005829">
    <property type="term" value="C:cytosol"/>
    <property type="evidence" value="ECO:0007669"/>
    <property type="project" value="TreeGrafter"/>
</dbReference>
<dbReference type="GO" id="GO:0009228">
    <property type="term" value="P:thiamine biosynthetic process"/>
    <property type="evidence" value="ECO:0007669"/>
    <property type="project" value="InterPro"/>
</dbReference>
<comment type="caution">
    <text evidence="8">The sequence shown here is derived from an EMBL/GenBank/DDBJ whole genome shotgun (WGS) entry which is preliminary data.</text>
</comment>
<name>A0A2H0LKU8_9BACT</name>
<dbReference type="GO" id="GO:0008902">
    <property type="term" value="F:hydroxymethylpyrimidine kinase activity"/>
    <property type="evidence" value="ECO:0007669"/>
    <property type="project" value="UniProtKB-EC"/>
</dbReference>
<dbReference type="PANTHER" id="PTHR20858">
    <property type="entry name" value="PHOSPHOMETHYLPYRIMIDINE KINASE"/>
    <property type="match status" value="1"/>
</dbReference>
<dbReference type="Gene3D" id="3.40.1190.20">
    <property type="match status" value="1"/>
</dbReference>
<reference evidence="8 9" key="1">
    <citation type="submission" date="2017-09" db="EMBL/GenBank/DDBJ databases">
        <title>Depth-based differentiation of microbial function through sediment-hosted aquifers and enrichment of novel symbionts in the deep terrestrial subsurface.</title>
        <authorList>
            <person name="Probst A.J."/>
            <person name="Ladd B."/>
            <person name="Jarett J.K."/>
            <person name="Geller-Mcgrath D.E."/>
            <person name="Sieber C.M."/>
            <person name="Emerson J.B."/>
            <person name="Anantharaman K."/>
            <person name="Thomas B.C."/>
            <person name="Malmstrom R."/>
            <person name="Stieglmeier M."/>
            <person name="Klingl A."/>
            <person name="Woyke T."/>
            <person name="Ryan C.M."/>
            <person name="Banfield J.F."/>
        </authorList>
    </citation>
    <scope>NUCLEOTIDE SEQUENCE [LARGE SCALE GENOMIC DNA]</scope>
    <source>
        <strain evidence="8">CG11_big_fil_rev_8_21_14_0_20_45_26</strain>
    </source>
</reference>
<keyword evidence="6" id="KW-0067">ATP-binding</keyword>